<dbReference type="PANTHER" id="PTHR36836">
    <property type="entry name" value="COLANIC ACID BIOSYNTHESIS PROTEIN WCAK"/>
    <property type="match status" value="1"/>
</dbReference>
<dbReference type="EMBL" id="JADJOT010000002">
    <property type="protein sequence ID" value="MBK7952714.1"/>
    <property type="molecule type" value="Genomic_DNA"/>
</dbReference>
<dbReference type="InterPro" id="IPR007345">
    <property type="entry name" value="Polysacch_pyruvyl_Trfase"/>
</dbReference>
<comment type="caution">
    <text evidence="2">The sequence shown here is derived from an EMBL/GenBank/DDBJ whole genome shotgun (WGS) entry which is preliminary data.</text>
</comment>
<keyword evidence="2" id="KW-0808">Transferase</keyword>
<evidence type="ECO:0000313" key="2">
    <source>
        <dbReference type="EMBL" id="MBK7952714.1"/>
    </source>
</evidence>
<protein>
    <submittedName>
        <fullName evidence="2">Polysaccharide pyruvyl transferase family protein</fullName>
    </submittedName>
</protein>
<reference evidence="2 3" key="1">
    <citation type="submission" date="2020-10" db="EMBL/GenBank/DDBJ databases">
        <title>Connecting structure to function with the recovery of over 1000 high-quality activated sludge metagenome-assembled genomes encoding full-length rRNA genes using long-read sequencing.</title>
        <authorList>
            <person name="Singleton C.M."/>
            <person name="Petriglieri F."/>
            <person name="Kristensen J.M."/>
            <person name="Kirkegaard R.H."/>
            <person name="Michaelsen T.Y."/>
            <person name="Andersen M.H."/>
            <person name="Karst S.M."/>
            <person name="Dueholm M.S."/>
            <person name="Nielsen P.H."/>
            <person name="Albertsen M."/>
        </authorList>
    </citation>
    <scope>NUCLEOTIDE SEQUENCE [LARGE SCALE GENOMIC DNA]</scope>
    <source>
        <strain evidence="2">Fred_18-Q3-R57-64_BAT3C.720</strain>
    </source>
</reference>
<proteinExistence type="predicted"/>
<feature type="domain" description="Polysaccharide pyruvyl transferase" evidence="1">
    <location>
        <begin position="21"/>
        <end position="340"/>
    </location>
</feature>
<sequence>MTVATHVQRKAVLLGAFDRFNYGDLLFPIVVRKEFAARSPATETAIHALVDSDLTRYGALTTQSVKAIYRSGMLRPGDAVIFAGGGTIGVDWTYMYANLLGKAGNSALYYLRRLLGEGAVNALVRRHFGARAPFPWVAGPEDFPVPVKVAYNAVGGSEFSRLAPAVREQTLARLAKAAYLSVRDAETKRLFSPLQACLSVELAPDSAILMSEQFPVAWLEERAAASLRQSLDAGPYLCFQANLSYAVKNAERIVAALELIHERHGLRALLLPIGRYVGLDDQVALRSIRDKLRSPVEIVSDEASIFEIMLTIARAKLFLGTSLHGNITSQSFAVPHLGLSDQPCKVDFYLGTWDLPGQSHCAPLNDLPARVEEVLAIPENARQEKRGELIALSHGNFAKLAQACALHWN</sequence>
<organism evidence="2 3">
    <name type="scientific">Candidatus Accumulibacter affinis</name>
    <dbReference type="NCBI Taxonomy" id="2954384"/>
    <lineage>
        <taxon>Bacteria</taxon>
        <taxon>Pseudomonadati</taxon>
        <taxon>Pseudomonadota</taxon>
        <taxon>Betaproteobacteria</taxon>
        <taxon>Candidatus Accumulibacter</taxon>
    </lineage>
</organism>
<evidence type="ECO:0000259" key="1">
    <source>
        <dbReference type="Pfam" id="PF04230"/>
    </source>
</evidence>
<dbReference type="Proteomes" id="UP000706151">
    <property type="component" value="Unassembled WGS sequence"/>
</dbReference>
<dbReference type="PANTHER" id="PTHR36836:SF1">
    <property type="entry name" value="COLANIC ACID BIOSYNTHESIS PROTEIN WCAK"/>
    <property type="match status" value="1"/>
</dbReference>
<gene>
    <name evidence="2" type="ORF">IPK02_01420</name>
</gene>
<dbReference type="AlphaFoldDB" id="A0A935T7H6"/>
<evidence type="ECO:0000313" key="3">
    <source>
        <dbReference type="Proteomes" id="UP000706151"/>
    </source>
</evidence>
<dbReference type="GO" id="GO:0016740">
    <property type="term" value="F:transferase activity"/>
    <property type="evidence" value="ECO:0007669"/>
    <property type="project" value="UniProtKB-KW"/>
</dbReference>
<name>A0A935T7H6_9PROT</name>
<dbReference type="Pfam" id="PF04230">
    <property type="entry name" value="PS_pyruv_trans"/>
    <property type="match status" value="1"/>
</dbReference>
<accession>A0A935T7H6</accession>